<dbReference type="CDD" id="cd00093">
    <property type="entry name" value="HTH_XRE"/>
    <property type="match status" value="1"/>
</dbReference>
<keyword evidence="1" id="KW-0238">DNA-binding</keyword>
<dbReference type="SMART" id="SM00530">
    <property type="entry name" value="HTH_XRE"/>
    <property type="match status" value="1"/>
</dbReference>
<dbReference type="PROSITE" id="PS50943">
    <property type="entry name" value="HTH_CROC1"/>
    <property type="match status" value="1"/>
</dbReference>
<dbReference type="GO" id="GO:0003700">
    <property type="term" value="F:DNA-binding transcription factor activity"/>
    <property type="evidence" value="ECO:0007669"/>
    <property type="project" value="TreeGrafter"/>
</dbReference>
<evidence type="ECO:0000313" key="5">
    <source>
        <dbReference type="Proteomes" id="UP000184363"/>
    </source>
</evidence>
<dbReference type="InterPro" id="IPR001387">
    <property type="entry name" value="Cro/C1-type_HTH"/>
</dbReference>
<dbReference type="InterPro" id="IPR050807">
    <property type="entry name" value="TransReg_Diox_bact_type"/>
</dbReference>
<keyword evidence="5" id="KW-1185">Reference proteome</keyword>
<reference evidence="4 5" key="1">
    <citation type="submission" date="2016-11" db="EMBL/GenBank/DDBJ databases">
        <authorList>
            <person name="Jaros S."/>
            <person name="Januszkiewicz K."/>
            <person name="Wedrychowicz H."/>
        </authorList>
    </citation>
    <scope>NUCLEOTIDE SEQUENCE [LARGE SCALE GENOMIC DNA]</scope>
    <source>
        <strain evidence="4 5">DSM 43832</strain>
    </source>
</reference>
<evidence type="ECO:0000256" key="2">
    <source>
        <dbReference type="SAM" id="MobiDB-lite"/>
    </source>
</evidence>
<dbReference type="STRING" id="1848.SAMN05443637_10472"/>
<dbReference type="InterPro" id="IPR010982">
    <property type="entry name" value="Lambda_DNA-bd_dom_sf"/>
</dbReference>
<sequence length="135" mass="14456">MALLMREAIGDSLRRLRTARKRTLRDVSRNARVSLGYLSEVERGRKEPSSELLAAICEALDVSLADLLVDAAGAIGASSAPRFPVGFRNDHRTDHRDRRLVLADTPVESRPAAPVSPVVPSRAGEKGASAVCVAA</sequence>
<evidence type="ECO:0000256" key="1">
    <source>
        <dbReference type="ARBA" id="ARBA00023125"/>
    </source>
</evidence>
<dbReference type="Proteomes" id="UP000184363">
    <property type="component" value="Unassembled WGS sequence"/>
</dbReference>
<dbReference type="EMBL" id="FRAP01000004">
    <property type="protein sequence ID" value="SHK25010.1"/>
    <property type="molecule type" value="Genomic_DNA"/>
</dbReference>
<organism evidence="4 5">
    <name type="scientific">Pseudonocardia thermophila</name>
    <dbReference type="NCBI Taxonomy" id="1848"/>
    <lineage>
        <taxon>Bacteria</taxon>
        <taxon>Bacillati</taxon>
        <taxon>Actinomycetota</taxon>
        <taxon>Actinomycetes</taxon>
        <taxon>Pseudonocardiales</taxon>
        <taxon>Pseudonocardiaceae</taxon>
        <taxon>Pseudonocardia</taxon>
    </lineage>
</organism>
<feature type="compositionally biased region" description="Low complexity" evidence="2">
    <location>
        <begin position="109"/>
        <end position="122"/>
    </location>
</feature>
<name>A0A1M6QXZ0_PSETH</name>
<feature type="domain" description="HTH cro/C1-type" evidence="3">
    <location>
        <begin position="13"/>
        <end position="67"/>
    </location>
</feature>
<evidence type="ECO:0000313" key="4">
    <source>
        <dbReference type="EMBL" id="SHK25010.1"/>
    </source>
</evidence>
<evidence type="ECO:0000259" key="3">
    <source>
        <dbReference type="PROSITE" id="PS50943"/>
    </source>
</evidence>
<dbReference type="OrthoDB" id="3188736at2"/>
<accession>A0A1M6QXZ0</accession>
<proteinExistence type="predicted"/>
<feature type="region of interest" description="Disordered" evidence="2">
    <location>
        <begin position="106"/>
        <end position="129"/>
    </location>
</feature>
<dbReference type="GO" id="GO:0003677">
    <property type="term" value="F:DNA binding"/>
    <property type="evidence" value="ECO:0007669"/>
    <property type="project" value="UniProtKB-KW"/>
</dbReference>
<dbReference type="AlphaFoldDB" id="A0A1M6QXZ0"/>
<dbReference type="RefSeq" id="WP_073456317.1">
    <property type="nucleotide sequence ID" value="NZ_CALGVN010000029.1"/>
</dbReference>
<dbReference type="PANTHER" id="PTHR46797">
    <property type="entry name" value="HTH-TYPE TRANSCRIPTIONAL REGULATOR"/>
    <property type="match status" value="1"/>
</dbReference>
<dbReference type="PANTHER" id="PTHR46797:SF1">
    <property type="entry name" value="METHYLPHOSPHONATE SYNTHASE"/>
    <property type="match status" value="1"/>
</dbReference>
<protein>
    <submittedName>
        <fullName evidence="4">Transcriptional regulator, contains XRE-family HTH domain</fullName>
    </submittedName>
</protein>
<dbReference type="SUPFAM" id="SSF47413">
    <property type="entry name" value="lambda repressor-like DNA-binding domains"/>
    <property type="match status" value="1"/>
</dbReference>
<dbReference type="GO" id="GO:0005829">
    <property type="term" value="C:cytosol"/>
    <property type="evidence" value="ECO:0007669"/>
    <property type="project" value="TreeGrafter"/>
</dbReference>
<dbReference type="Gene3D" id="1.10.260.40">
    <property type="entry name" value="lambda repressor-like DNA-binding domains"/>
    <property type="match status" value="1"/>
</dbReference>
<dbReference type="Pfam" id="PF01381">
    <property type="entry name" value="HTH_3"/>
    <property type="match status" value="1"/>
</dbReference>
<gene>
    <name evidence="4" type="ORF">SAMN05443637_10472</name>
</gene>